<keyword evidence="3" id="KW-1185">Reference proteome</keyword>
<evidence type="ECO:0000256" key="1">
    <source>
        <dbReference type="SAM" id="MobiDB-lite"/>
    </source>
</evidence>
<comment type="caution">
    <text evidence="2">The sequence shown here is derived from an EMBL/GenBank/DDBJ whole genome shotgun (WGS) entry which is preliminary data.</text>
</comment>
<reference evidence="2" key="1">
    <citation type="submission" date="2021-06" db="EMBL/GenBank/DDBJ databases">
        <title>Parelaphostrongylus tenuis whole genome reference sequence.</title>
        <authorList>
            <person name="Garwood T.J."/>
            <person name="Larsen P.A."/>
            <person name="Fountain-Jones N.M."/>
            <person name="Garbe J.R."/>
            <person name="Macchietto M.G."/>
            <person name="Kania S.A."/>
            <person name="Gerhold R.W."/>
            <person name="Richards J.E."/>
            <person name="Wolf T.M."/>
        </authorList>
    </citation>
    <scope>NUCLEOTIDE SEQUENCE</scope>
    <source>
        <strain evidence="2">MNPRO001-30</strain>
        <tissue evidence="2">Meninges</tissue>
    </source>
</reference>
<dbReference type="AlphaFoldDB" id="A0AAD5MHN9"/>
<protein>
    <submittedName>
        <fullName evidence="2">Uncharacterized protein</fullName>
    </submittedName>
</protein>
<name>A0AAD5MHN9_PARTN</name>
<feature type="region of interest" description="Disordered" evidence="1">
    <location>
        <begin position="46"/>
        <end position="77"/>
    </location>
</feature>
<evidence type="ECO:0000313" key="3">
    <source>
        <dbReference type="Proteomes" id="UP001196413"/>
    </source>
</evidence>
<dbReference type="Proteomes" id="UP001196413">
    <property type="component" value="Unassembled WGS sequence"/>
</dbReference>
<gene>
    <name evidence="2" type="ORF">KIN20_003016</name>
</gene>
<accession>A0AAD5MHN9</accession>
<sequence>MLFANIDSLPFSAVMSKEKDGEASGEEDWEGFEDEELETMLESLAVSADEDIGNESDSSLDKNVHTSQCFEDDDDGLDDAQGPFLNVDIVVGDWTTNVQPPTVLLFNDPAAGVQQSIVTECRQPAHFYELLMTDP</sequence>
<proteinExistence type="predicted"/>
<evidence type="ECO:0000313" key="2">
    <source>
        <dbReference type="EMBL" id="KAJ1347851.1"/>
    </source>
</evidence>
<organism evidence="2 3">
    <name type="scientific">Parelaphostrongylus tenuis</name>
    <name type="common">Meningeal worm</name>
    <dbReference type="NCBI Taxonomy" id="148309"/>
    <lineage>
        <taxon>Eukaryota</taxon>
        <taxon>Metazoa</taxon>
        <taxon>Ecdysozoa</taxon>
        <taxon>Nematoda</taxon>
        <taxon>Chromadorea</taxon>
        <taxon>Rhabditida</taxon>
        <taxon>Rhabditina</taxon>
        <taxon>Rhabditomorpha</taxon>
        <taxon>Strongyloidea</taxon>
        <taxon>Metastrongylidae</taxon>
        <taxon>Parelaphostrongylus</taxon>
    </lineage>
</organism>
<dbReference type="EMBL" id="JAHQIW010000389">
    <property type="protein sequence ID" value="KAJ1347851.1"/>
    <property type="molecule type" value="Genomic_DNA"/>
</dbReference>